<sequence>MMDMCGFLKSYKRNHYKGMAFIQKKKEREEDGKKKKSAFREWVDAVAFAVVAATIIRWLLLEAFTIPTPSMEGTLLVNDFLFVSKIHYGPRTPKTPLQVPLTHQKIWGTDVPSYLDWLELPSYRLPGLSEVKRDDVVVFNFMNEFQYPTDLKTNYIKRCVGMPNDVIEVRDKQVYVDGKKAKNPEHMQFLYIIDTKQQLSERIVEQYSLERQLAEAGSRPYQVVGQQYRYYLHLEPGVAKKLEALSFVTKVTRRDVQKGRSVSNIFPSAELGWNQDWYGPIKIPAEGMIIQLSKENLIKYGSTIVNFEGLENPELKEGKLFIAGKPVDSYTFTQNYYFMMGDNRDNSLDSRFEGFVPADHVVGKALFIWLSVNNYGGLGDRIRWSRIFSGID</sequence>
<evidence type="ECO:0000313" key="10">
    <source>
        <dbReference type="Proteomes" id="UP001348817"/>
    </source>
</evidence>
<feature type="domain" description="Peptidase S26" evidence="8">
    <location>
        <begin position="332"/>
        <end position="369"/>
    </location>
</feature>
<feature type="active site" evidence="6">
    <location>
        <position position="70"/>
    </location>
</feature>
<dbReference type="AlphaFoldDB" id="A0AAU9CAT7"/>
<dbReference type="PANTHER" id="PTHR43390">
    <property type="entry name" value="SIGNAL PEPTIDASE I"/>
    <property type="match status" value="1"/>
</dbReference>
<feature type="transmembrane region" description="Helical" evidence="7">
    <location>
        <begin position="42"/>
        <end position="61"/>
    </location>
</feature>
<protein>
    <recommendedName>
        <fullName evidence="4 7">Signal peptidase I</fullName>
        <ecNumber evidence="3 7">3.4.21.89</ecNumber>
    </recommendedName>
</protein>
<organism evidence="9 10">
    <name type="scientific">Fulvitalea axinellae</name>
    <dbReference type="NCBI Taxonomy" id="1182444"/>
    <lineage>
        <taxon>Bacteria</taxon>
        <taxon>Pseudomonadati</taxon>
        <taxon>Bacteroidota</taxon>
        <taxon>Cytophagia</taxon>
        <taxon>Cytophagales</taxon>
        <taxon>Persicobacteraceae</taxon>
        <taxon>Fulvitalea</taxon>
    </lineage>
</organism>
<keyword evidence="7" id="KW-0472">Membrane</keyword>
<feature type="domain" description="Peptidase S26" evidence="8">
    <location>
        <begin position="40"/>
        <end position="186"/>
    </location>
</feature>
<evidence type="ECO:0000256" key="4">
    <source>
        <dbReference type="ARBA" id="ARBA00019232"/>
    </source>
</evidence>
<dbReference type="PROSITE" id="PS00761">
    <property type="entry name" value="SPASE_I_3"/>
    <property type="match status" value="1"/>
</dbReference>
<proteinExistence type="inferred from homology"/>
<evidence type="ECO:0000256" key="6">
    <source>
        <dbReference type="PIRSR" id="PIRSR600223-1"/>
    </source>
</evidence>
<dbReference type="SUPFAM" id="SSF51306">
    <property type="entry name" value="LexA/Signal peptidase"/>
    <property type="match status" value="1"/>
</dbReference>
<evidence type="ECO:0000313" key="9">
    <source>
        <dbReference type="EMBL" id="BDD09194.1"/>
    </source>
</evidence>
<dbReference type="InterPro" id="IPR000223">
    <property type="entry name" value="Pept_S26A_signal_pept_1"/>
</dbReference>
<dbReference type="InterPro" id="IPR019758">
    <property type="entry name" value="Pept_S26A_signal_pept_1_CS"/>
</dbReference>
<evidence type="ECO:0000256" key="1">
    <source>
        <dbReference type="ARBA" id="ARBA00000677"/>
    </source>
</evidence>
<dbReference type="NCBIfam" id="TIGR02227">
    <property type="entry name" value="sigpep_I_bact"/>
    <property type="match status" value="1"/>
</dbReference>
<keyword evidence="7" id="KW-0812">Transmembrane</keyword>
<keyword evidence="7" id="KW-0645">Protease</keyword>
<comment type="similarity">
    <text evidence="2 7">Belongs to the peptidase S26 family.</text>
</comment>
<dbReference type="InterPro" id="IPR019533">
    <property type="entry name" value="Peptidase_S26"/>
</dbReference>
<dbReference type="GO" id="GO:0009003">
    <property type="term" value="F:signal peptidase activity"/>
    <property type="evidence" value="ECO:0007669"/>
    <property type="project" value="UniProtKB-EC"/>
</dbReference>
<accession>A0AAU9CAT7</accession>
<comment type="subcellular location">
    <subcellularLocation>
        <location evidence="7">Membrane</location>
        <topology evidence="7">Single-pass type II membrane protein</topology>
    </subcellularLocation>
</comment>
<dbReference type="KEGG" id="fax:FUAX_16260"/>
<keyword evidence="5 7" id="KW-0378">Hydrolase</keyword>
<dbReference type="GO" id="GO:0016020">
    <property type="term" value="C:membrane"/>
    <property type="evidence" value="ECO:0007669"/>
    <property type="project" value="UniProtKB-SubCell"/>
</dbReference>
<dbReference type="EC" id="3.4.21.89" evidence="3 7"/>
<feature type="active site" evidence="6">
    <location>
        <position position="157"/>
    </location>
</feature>
<evidence type="ECO:0000259" key="8">
    <source>
        <dbReference type="Pfam" id="PF10502"/>
    </source>
</evidence>
<evidence type="ECO:0000256" key="5">
    <source>
        <dbReference type="ARBA" id="ARBA00022801"/>
    </source>
</evidence>
<dbReference type="Gene3D" id="2.10.109.10">
    <property type="entry name" value="Umud Fragment, subunit A"/>
    <property type="match status" value="2"/>
</dbReference>
<evidence type="ECO:0000256" key="2">
    <source>
        <dbReference type="ARBA" id="ARBA00009370"/>
    </source>
</evidence>
<evidence type="ECO:0000256" key="3">
    <source>
        <dbReference type="ARBA" id="ARBA00013208"/>
    </source>
</evidence>
<dbReference type="PANTHER" id="PTHR43390:SF1">
    <property type="entry name" value="CHLOROPLAST PROCESSING PEPTIDASE"/>
    <property type="match status" value="1"/>
</dbReference>
<dbReference type="CDD" id="cd06530">
    <property type="entry name" value="S26_SPase_I"/>
    <property type="match status" value="2"/>
</dbReference>
<dbReference type="GO" id="GO:0006465">
    <property type="term" value="P:signal peptide processing"/>
    <property type="evidence" value="ECO:0007669"/>
    <property type="project" value="InterPro"/>
</dbReference>
<keyword evidence="7" id="KW-1133">Transmembrane helix</keyword>
<dbReference type="PRINTS" id="PR00727">
    <property type="entry name" value="LEADERPTASE"/>
</dbReference>
<dbReference type="Pfam" id="PF10502">
    <property type="entry name" value="Peptidase_S26"/>
    <property type="match status" value="2"/>
</dbReference>
<dbReference type="EMBL" id="AP025314">
    <property type="protein sequence ID" value="BDD09194.1"/>
    <property type="molecule type" value="Genomic_DNA"/>
</dbReference>
<keyword evidence="10" id="KW-1185">Reference proteome</keyword>
<gene>
    <name evidence="9" type="ORF">FUAX_16260</name>
</gene>
<dbReference type="GO" id="GO:0004252">
    <property type="term" value="F:serine-type endopeptidase activity"/>
    <property type="evidence" value="ECO:0007669"/>
    <property type="project" value="InterPro"/>
</dbReference>
<evidence type="ECO:0000256" key="7">
    <source>
        <dbReference type="RuleBase" id="RU362042"/>
    </source>
</evidence>
<name>A0AAU9CAT7_9BACT</name>
<comment type="catalytic activity">
    <reaction evidence="1 7">
        <text>Cleavage of hydrophobic, N-terminal signal or leader sequences from secreted and periplasmic proteins.</text>
        <dbReference type="EC" id="3.4.21.89"/>
    </reaction>
</comment>
<dbReference type="Proteomes" id="UP001348817">
    <property type="component" value="Chromosome"/>
</dbReference>
<reference evidence="9 10" key="1">
    <citation type="submission" date="2021-12" db="EMBL/GenBank/DDBJ databases">
        <title>Genome sequencing of bacteria with rrn-lacking chromosome and rrn-plasmid.</title>
        <authorList>
            <person name="Anda M."/>
            <person name="Iwasaki W."/>
        </authorList>
    </citation>
    <scope>NUCLEOTIDE SEQUENCE [LARGE SCALE GENOMIC DNA]</scope>
    <source>
        <strain evidence="9 10">DSM 100852</strain>
    </source>
</reference>
<dbReference type="InterPro" id="IPR036286">
    <property type="entry name" value="LexA/Signal_pep-like_sf"/>
</dbReference>